<protein>
    <recommendedName>
        <fullName evidence="21">Serine/threonine-protein kinase PLK</fullName>
        <ecNumber evidence="21">2.7.11.21</ecNumber>
    </recommendedName>
    <alternativeName>
        <fullName evidence="21">Polo-like kinase</fullName>
    </alternativeName>
</protein>
<keyword evidence="9 21" id="KW-0808">Transferase</keyword>
<dbReference type="GO" id="GO:0000776">
    <property type="term" value="C:kinetochore"/>
    <property type="evidence" value="ECO:0007669"/>
    <property type="project" value="TreeGrafter"/>
</dbReference>
<proteinExistence type="inferred from homology"/>
<keyword evidence="7" id="KW-0597">Phosphoprotein</keyword>
<dbReference type="Proteomes" id="UP000007879">
    <property type="component" value="Unassembled WGS sequence"/>
</dbReference>
<dbReference type="PROSITE" id="PS50011">
    <property type="entry name" value="PROTEIN_KINASE_DOM"/>
    <property type="match status" value="1"/>
</dbReference>
<dbReference type="Pfam" id="PF00659">
    <property type="entry name" value="POLO_box"/>
    <property type="match status" value="2"/>
</dbReference>
<dbReference type="InterPro" id="IPR036947">
    <property type="entry name" value="POLO_box_dom_sf"/>
</dbReference>
<dbReference type="GO" id="GO:0000922">
    <property type="term" value="C:spindle pole"/>
    <property type="evidence" value="ECO:0007669"/>
    <property type="project" value="TreeGrafter"/>
</dbReference>
<comment type="subcellular location">
    <subcellularLocation>
        <location evidence="4">Cytoplasm</location>
        <location evidence="4">Cytoskeleton</location>
        <location evidence="4">Microtubule organizing center</location>
        <location evidence="4">Centrosome</location>
    </subcellularLocation>
    <subcellularLocation>
        <location evidence="2">Cytoplasm</location>
        <location evidence="2">Cytoskeleton</location>
        <location evidence="2">Spindle</location>
    </subcellularLocation>
    <subcellularLocation>
        <location evidence="3">Midbody</location>
    </subcellularLocation>
    <subcellularLocation>
        <location evidence="1">Nucleus</location>
    </subcellularLocation>
</comment>
<organism evidence="25">
    <name type="scientific">Amphimedon queenslandica</name>
    <name type="common">Sponge</name>
    <dbReference type="NCBI Taxonomy" id="400682"/>
    <lineage>
        <taxon>Eukaryota</taxon>
        <taxon>Metazoa</taxon>
        <taxon>Porifera</taxon>
        <taxon>Demospongiae</taxon>
        <taxon>Heteroscleromorpha</taxon>
        <taxon>Haplosclerida</taxon>
        <taxon>Niphatidae</taxon>
        <taxon>Amphimedon</taxon>
    </lineage>
</organism>
<dbReference type="FunFam" id="3.30.200.20:FF:000284">
    <property type="entry name" value="Serine/threonine-protein kinase PLK"/>
    <property type="match status" value="1"/>
</dbReference>
<dbReference type="FunCoup" id="A0A1X7VX17">
    <property type="interactions" value="114"/>
</dbReference>
<keyword evidence="6 21" id="KW-0723">Serine/threonine-protein kinase</keyword>
<dbReference type="OMA" id="IQIHKSM"/>
<keyword evidence="26" id="KW-1185">Reference proteome</keyword>
<evidence type="ECO:0000256" key="10">
    <source>
        <dbReference type="ARBA" id="ARBA00022737"/>
    </source>
</evidence>
<evidence type="ECO:0000256" key="21">
    <source>
        <dbReference type="RuleBase" id="RU361162"/>
    </source>
</evidence>
<comment type="catalytic activity">
    <reaction evidence="18 21">
        <text>L-threonyl-[protein] + ATP = O-phospho-L-threonyl-[protein] + ADP + H(+)</text>
        <dbReference type="Rhea" id="RHEA:46608"/>
        <dbReference type="Rhea" id="RHEA-COMP:11060"/>
        <dbReference type="Rhea" id="RHEA-COMP:11605"/>
        <dbReference type="ChEBI" id="CHEBI:15378"/>
        <dbReference type="ChEBI" id="CHEBI:30013"/>
        <dbReference type="ChEBI" id="CHEBI:30616"/>
        <dbReference type="ChEBI" id="CHEBI:61977"/>
        <dbReference type="ChEBI" id="CHEBI:456216"/>
        <dbReference type="EC" id="2.7.11.21"/>
    </reaction>
</comment>
<dbReference type="PANTHER" id="PTHR24345:SF93">
    <property type="entry name" value="SERINE_THREONINE-PROTEIN KINASE PLK1"/>
    <property type="match status" value="1"/>
</dbReference>
<evidence type="ECO:0000256" key="20">
    <source>
        <dbReference type="PROSITE-ProRule" id="PRU10141"/>
    </source>
</evidence>
<evidence type="ECO:0000256" key="5">
    <source>
        <dbReference type="ARBA" id="ARBA00022490"/>
    </source>
</evidence>
<evidence type="ECO:0000256" key="1">
    <source>
        <dbReference type="ARBA" id="ARBA00004123"/>
    </source>
</evidence>
<evidence type="ECO:0000256" key="7">
    <source>
        <dbReference type="ARBA" id="ARBA00022553"/>
    </source>
</evidence>
<dbReference type="SMART" id="SM00220">
    <property type="entry name" value="S_TKc"/>
    <property type="match status" value="1"/>
</dbReference>
<keyword evidence="16" id="KW-0539">Nucleus</keyword>
<dbReference type="SUPFAM" id="SSF56112">
    <property type="entry name" value="Protein kinase-like (PK-like)"/>
    <property type="match status" value="1"/>
</dbReference>
<keyword evidence="10" id="KW-0677">Repeat</keyword>
<dbReference type="KEGG" id="aqu:100641743"/>
<dbReference type="GO" id="GO:0005524">
    <property type="term" value="F:ATP binding"/>
    <property type="evidence" value="ECO:0007669"/>
    <property type="project" value="UniProtKB-UniRule"/>
</dbReference>
<feature type="domain" description="Protein kinase" evidence="23">
    <location>
        <begin position="34"/>
        <end position="286"/>
    </location>
</feature>
<feature type="domain" description="POLO box" evidence="24">
    <location>
        <begin position="496"/>
        <end position="578"/>
    </location>
</feature>
<evidence type="ECO:0000256" key="8">
    <source>
        <dbReference type="ARBA" id="ARBA00022618"/>
    </source>
</evidence>
<evidence type="ECO:0000256" key="6">
    <source>
        <dbReference type="ARBA" id="ARBA00022527"/>
    </source>
</evidence>
<dbReference type="GO" id="GO:0030496">
    <property type="term" value="C:midbody"/>
    <property type="evidence" value="ECO:0007669"/>
    <property type="project" value="UniProtKB-SubCell"/>
</dbReference>
<reference evidence="26" key="1">
    <citation type="journal article" date="2010" name="Nature">
        <title>The Amphimedon queenslandica genome and the evolution of animal complexity.</title>
        <authorList>
            <person name="Srivastava M."/>
            <person name="Simakov O."/>
            <person name="Chapman J."/>
            <person name="Fahey B."/>
            <person name="Gauthier M.E."/>
            <person name="Mitros T."/>
            <person name="Richards G.S."/>
            <person name="Conaco C."/>
            <person name="Dacre M."/>
            <person name="Hellsten U."/>
            <person name="Larroux C."/>
            <person name="Putnam N.H."/>
            <person name="Stanke M."/>
            <person name="Adamska M."/>
            <person name="Darling A."/>
            <person name="Degnan S.M."/>
            <person name="Oakley T.H."/>
            <person name="Plachetzki D.C."/>
            <person name="Zhai Y."/>
            <person name="Adamski M."/>
            <person name="Calcino A."/>
            <person name="Cummins S.F."/>
            <person name="Goodstein D.M."/>
            <person name="Harris C."/>
            <person name="Jackson D.J."/>
            <person name="Leys S.P."/>
            <person name="Shu S."/>
            <person name="Woodcroft B.J."/>
            <person name="Vervoort M."/>
            <person name="Kosik K.S."/>
            <person name="Manning G."/>
            <person name="Degnan B.M."/>
            <person name="Rokhsar D.S."/>
        </authorList>
    </citation>
    <scope>NUCLEOTIDE SEQUENCE [LARGE SCALE GENOMIC DNA]</scope>
</reference>
<dbReference type="EnsemblMetazoa" id="XM_003382531.3">
    <property type="protein sequence ID" value="XP_003382579.1"/>
    <property type="gene ID" value="LOC100641743"/>
</dbReference>
<keyword evidence="14 20" id="KW-0067">ATP-binding</keyword>
<keyword evidence="11 20" id="KW-0547">Nucleotide-binding</keyword>
<keyword evidence="8" id="KW-0132">Cell division</keyword>
<evidence type="ECO:0000256" key="16">
    <source>
        <dbReference type="ARBA" id="ARBA00023242"/>
    </source>
</evidence>
<evidence type="ECO:0000256" key="18">
    <source>
        <dbReference type="ARBA" id="ARBA00047802"/>
    </source>
</evidence>
<evidence type="ECO:0000256" key="3">
    <source>
        <dbReference type="ARBA" id="ARBA00004214"/>
    </source>
</evidence>
<evidence type="ECO:0000313" key="25">
    <source>
        <dbReference type="EnsemblMetazoa" id="Aqu2.1.43953_001"/>
    </source>
</evidence>
<evidence type="ECO:0000259" key="23">
    <source>
        <dbReference type="PROSITE" id="PS50011"/>
    </source>
</evidence>
<dbReference type="STRING" id="400682.A0A1X7VX17"/>
<dbReference type="EC" id="2.7.11.21" evidence="21"/>
<dbReference type="InterPro" id="IPR033695">
    <property type="entry name" value="POLO_box_2"/>
</dbReference>
<dbReference type="FunFam" id="3.30.1120.30:FF:000001">
    <property type="entry name" value="Serine/threonine-protein kinase PLK"/>
    <property type="match status" value="1"/>
</dbReference>
<dbReference type="FunFam" id="3.30.1120.30:FF:000003">
    <property type="entry name" value="Serine/threonine-protein kinase PLK"/>
    <property type="match status" value="1"/>
</dbReference>
<sequence>MAHHLSEKDKLGSASSLSKPLKEFVTNPDTKKRYEKGRFLGKGGFAKCYELICEETGTVYAGKIVAKELLVKPHQKEKMTQEIEIHRSLSHKHVVGFHGFFDDSNNVYILLELCKRRSLMELHKRRKALTEPEVRYLFRQTVLAVDYLHDVKVIHRDLKLGNLFLNDDIEIKLGDFGLATRLEEDGERKKTLCGTPNYIAPEVLTKKGHSYEVDIWSLGCILYTLLVGKPPFETKTLKDTYQRIKRNEYHIPHYVGPEARTLISNLLRPNPANRPTAAEILKDPFFTCGHMPVRLPVSCLTTTPHFKKAAESAVSGRKPLSDRNPMTDAMDTAGGVLKPGGGATATHFVEKIQGSEDWHLNSLLLQLSSCLTSCPSTKNPAHYDEAEDPASMPVFWICKWVDYTDKYGLGYQLCDNSIGVLFNDFSKLLLGADGESMQHISQNMTEQFLTLSQYPESMHKKVTLIKYFRDYMSEHLLKAGGSVGEREIDDGVRLPFLRAWSRTRSAIVFHLSNGTLQINFFQDHTKIIICPLMQAVTYIDEQKSVRTYTLEGIEKFGCSKELASRLKYARTMAEKLVEKLDTKSSSSKPHQPTLPSVPMHA</sequence>
<keyword evidence="13 21" id="KW-0418">Kinase</keyword>
<keyword evidence="12" id="KW-0498">Mitosis</keyword>
<dbReference type="PANTHER" id="PTHR24345">
    <property type="entry name" value="SERINE/THREONINE-PROTEIN KINASE PLK"/>
    <property type="match status" value="1"/>
</dbReference>
<evidence type="ECO:0000256" key="14">
    <source>
        <dbReference type="ARBA" id="ARBA00022840"/>
    </source>
</evidence>
<dbReference type="SUPFAM" id="SSF82615">
    <property type="entry name" value="Polo-box domain"/>
    <property type="match status" value="2"/>
</dbReference>
<dbReference type="AlphaFoldDB" id="A0A1X7VX17"/>
<feature type="compositionally biased region" description="Polar residues" evidence="22">
    <location>
        <begin position="583"/>
        <end position="594"/>
    </location>
</feature>
<dbReference type="OrthoDB" id="408964at2759"/>
<evidence type="ECO:0000259" key="24">
    <source>
        <dbReference type="PROSITE" id="PS50078"/>
    </source>
</evidence>
<dbReference type="GO" id="GO:0005737">
    <property type="term" value="C:cytoplasm"/>
    <property type="evidence" value="ECO:0007669"/>
    <property type="project" value="TreeGrafter"/>
</dbReference>
<dbReference type="InterPro" id="IPR008271">
    <property type="entry name" value="Ser/Thr_kinase_AS"/>
</dbReference>
<dbReference type="CDD" id="cd13117">
    <property type="entry name" value="POLO_box_2"/>
    <property type="match status" value="1"/>
</dbReference>
<evidence type="ECO:0000256" key="22">
    <source>
        <dbReference type="SAM" id="MobiDB-lite"/>
    </source>
</evidence>
<dbReference type="PROSITE" id="PS00108">
    <property type="entry name" value="PROTEIN_KINASE_ST"/>
    <property type="match status" value="1"/>
</dbReference>
<dbReference type="InterPro" id="IPR011009">
    <property type="entry name" value="Kinase-like_dom_sf"/>
</dbReference>
<keyword evidence="15" id="KW-0206">Cytoskeleton</keyword>
<dbReference type="Pfam" id="PF00069">
    <property type="entry name" value="Pkinase"/>
    <property type="match status" value="1"/>
</dbReference>
<dbReference type="Gene3D" id="1.10.510.10">
    <property type="entry name" value="Transferase(Phosphotransferase) domain 1"/>
    <property type="match status" value="1"/>
</dbReference>
<evidence type="ECO:0000256" key="9">
    <source>
        <dbReference type="ARBA" id="ARBA00022679"/>
    </source>
</evidence>
<dbReference type="InterPro" id="IPR000719">
    <property type="entry name" value="Prot_kinase_dom"/>
</dbReference>
<dbReference type="PROSITE" id="PS50078">
    <property type="entry name" value="POLO_BOX"/>
    <property type="match status" value="2"/>
</dbReference>
<dbReference type="PROSITE" id="PS00107">
    <property type="entry name" value="PROTEIN_KINASE_ATP"/>
    <property type="match status" value="1"/>
</dbReference>
<evidence type="ECO:0000256" key="13">
    <source>
        <dbReference type="ARBA" id="ARBA00022777"/>
    </source>
</evidence>
<keyword evidence="5" id="KW-0963">Cytoplasm</keyword>
<reference evidence="25" key="2">
    <citation type="submission" date="2017-05" db="UniProtKB">
        <authorList>
            <consortium name="EnsemblMetazoa"/>
        </authorList>
    </citation>
    <scope>IDENTIFICATION</scope>
</reference>
<dbReference type="GO" id="GO:0051301">
    <property type="term" value="P:cell division"/>
    <property type="evidence" value="ECO:0007669"/>
    <property type="project" value="UniProtKB-KW"/>
</dbReference>
<dbReference type="InParanoid" id="A0A1X7VX17"/>
<feature type="region of interest" description="Disordered" evidence="22">
    <location>
        <begin position="579"/>
        <end position="601"/>
    </location>
</feature>
<comment type="catalytic activity">
    <reaction evidence="19">
        <text>L-seryl-[protein] + ATP = O-phospho-L-seryl-[protein] + ADP + H(+)</text>
        <dbReference type="Rhea" id="RHEA:17989"/>
        <dbReference type="Rhea" id="RHEA-COMP:9863"/>
        <dbReference type="Rhea" id="RHEA-COMP:11604"/>
        <dbReference type="ChEBI" id="CHEBI:15378"/>
        <dbReference type="ChEBI" id="CHEBI:29999"/>
        <dbReference type="ChEBI" id="CHEBI:30616"/>
        <dbReference type="ChEBI" id="CHEBI:83421"/>
        <dbReference type="ChEBI" id="CHEBI:456216"/>
        <dbReference type="EC" id="2.7.11.21"/>
    </reaction>
</comment>
<evidence type="ECO:0000256" key="19">
    <source>
        <dbReference type="ARBA" id="ARBA00048347"/>
    </source>
</evidence>
<dbReference type="CDD" id="cd14099">
    <property type="entry name" value="STKc_PLK"/>
    <property type="match status" value="1"/>
</dbReference>
<dbReference type="CDD" id="cd13118">
    <property type="entry name" value="POLO_box_1"/>
    <property type="match status" value="1"/>
</dbReference>
<dbReference type="GO" id="GO:0004674">
    <property type="term" value="F:protein serine/threonine kinase activity"/>
    <property type="evidence" value="ECO:0007669"/>
    <property type="project" value="UniProtKB-KW"/>
</dbReference>
<feature type="binding site" evidence="20">
    <location>
        <position position="67"/>
    </location>
    <ligand>
        <name>ATP</name>
        <dbReference type="ChEBI" id="CHEBI:30616"/>
    </ligand>
</feature>
<dbReference type="Gene3D" id="3.30.200.20">
    <property type="entry name" value="Phosphorylase Kinase, domain 1"/>
    <property type="match status" value="1"/>
</dbReference>
<dbReference type="GO" id="GO:0007052">
    <property type="term" value="P:mitotic spindle organization"/>
    <property type="evidence" value="ECO:0007669"/>
    <property type="project" value="TreeGrafter"/>
</dbReference>
<evidence type="ECO:0000256" key="4">
    <source>
        <dbReference type="ARBA" id="ARBA00004300"/>
    </source>
</evidence>
<dbReference type="InterPro" id="IPR017441">
    <property type="entry name" value="Protein_kinase_ATP_BS"/>
</dbReference>
<dbReference type="Gene3D" id="3.30.1120.30">
    <property type="entry name" value="POLO box domain"/>
    <property type="match status" value="2"/>
</dbReference>
<dbReference type="InterPro" id="IPR033701">
    <property type="entry name" value="POLO_box_1"/>
</dbReference>
<evidence type="ECO:0000256" key="15">
    <source>
        <dbReference type="ARBA" id="ARBA00023212"/>
    </source>
</evidence>
<keyword evidence="17" id="KW-0131">Cell cycle</keyword>
<dbReference type="EnsemblMetazoa" id="Aqu2.1.43953_001">
    <property type="protein sequence ID" value="Aqu2.1.43953_001"/>
    <property type="gene ID" value="Aqu2.1.43953"/>
</dbReference>
<evidence type="ECO:0000256" key="2">
    <source>
        <dbReference type="ARBA" id="ARBA00004186"/>
    </source>
</evidence>
<dbReference type="InterPro" id="IPR000959">
    <property type="entry name" value="POLO_box_dom"/>
</dbReference>
<gene>
    <name evidence="25" type="primary">100641743</name>
</gene>
<dbReference type="GO" id="GO:0005813">
    <property type="term" value="C:centrosome"/>
    <property type="evidence" value="ECO:0007669"/>
    <property type="project" value="UniProtKB-SubCell"/>
</dbReference>
<evidence type="ECO:0000256" key="12">
    <source>
        <dbReference type="ARBA" id="ARBA00022776"/>
    </source>
</evidence>
<comment type="similarity">
    <text evidence="21">Belongs to the protein kinase superfamily. Ser/Thr protein kinase family. CDC5/Polo subfamily.</text>
</comment>
<evidence type="ECO:0000256" key="11">
    <source>
        <dbReference type="ARBA" id="ARBA00022741"/>
    </source>
</evidence>
<evidence type="ECO:0000256" key="17">
    <source>
        <dbReference type="ARBA" id="ARBA00023306"/>
    </source>
</evidence>
<name>A0A1X7VX17_AMPQE</name>
<feature type="domain" description="POLO box" evidence="24">
    <location>
        <begin position="396"/>
        <end position="474"/>
    </location>
</feature>
<dbReference type="eggNOG" id="KOG0575">
    <property type="taxonomic scope" value="Eukaryota"/>
</dbReference>
<evidence type="ECO:0000313" key="26">
    <source>
        <dbReference type="Proteomes" id="UP000007879"/>
    </source>
</evidence>
<accession>A0A1X7VX17</accession>
<dbReference type="FunFam" id="1.10.510.10:FF:000727">
    <property type="entry name" value="Serine/threonine-protein kinase PLK"/>
    <property type="match status" value="1"/>
</dbReference>
<dbReference type="GO" id="GO:0005634">
    <property type="term" value="C:nucleus"/>
    <property type="evidence" value="ECO:0007669"/>
    <property type="project" value="UniProtKB-SubCell"/>
</dbReference>